<dbReference type="AlphaFoldDB" id="A0A1H6ELU3"/>
<evidence type="ECO:0000313" key="4">
    <source>
        <dbReference type="Proteomes" id="UP000236729"/>
    </source>
</evidence>
<dbReference type="EMBL" id="FOME01000003">
    <property type="protein sequence ID" value="SFD23067.1"/>
    <property type="molecule type" value="Genomic_DNA"/>
</dbReference>
<dbReference type="SMR" id="A0A1H6ELU3"/>
<evidence type="ECO:0000313" key="1">
    <source>
        <dbReference type="EMBL" id="SEG98830.1"/>
    </source>
</evidence>
<dbReference type="EMBL" id="FNVB01000023">
    <property type="protein sequence ID" value="SEG98830.1"/>
    <property type="molecule type" value="Genomic_DNA"/>
</dbReference>
<keyword evidence="3" id="KW-1185">Reference proteome</keyword>
<dbReference type="RefSeq" id="WP_218161555.1">
    <property type="nucleotide sequence ID" value="NZ_FNVB01000023.1"/>
</dbReference>
<sequence length="112" mass="12369">MSRVARLLNTRVEVWRTSTAPDGMGGWVETVTQVGTERARLAQPSASERVVAQQFGSRLTHVVYLNPGANVLRGDELRQAGRAFRVLAIFEPSEPETYLRADCERTQPEGAA</sequence>
<accession>A0A1I1QM34</accession>
<dbReference type="Gene3D" id="2.40.10.270">
    <property type="entry name" value="Bacteriophage SPP1 head-tail adaptor protein"/>
    <property type="match status" value="1"/>
</dbReference>
<accession>A0A1H6ELU3</accession>
<dbReference type="Proteomes" id="UP000236729">
    <property type="component" value="Unassembled WGS sequence"/>
</dbReference>
<dbReference type="Proteomes" id="UP000199690">
    <property type="component" value="Unassembled WGS sequence"/>
</dbReference>
<dbReference type="Pfam" id="PF05521">
    <property type="entry name" value="Phage_HCP"/>
    <property type="match status" value="1"/>
</dbReference>
<evidence type="ECO:0000313" key="2">
    <source>
        <dbReference type="EMBL" id="SFD23067.1"/>
    </source>
</evidence>
<protein>
    <submittedName>
        <fullName evidence="1">Phage head-tail joining protein</fullName>
    </submittedName>
</protein>
<evidence type="ECO:0000313" key="3">
    <source>
        <dbReference type="Proteomes" id="UP000199690"/>
    </source>
</evidence>
<dbReference type="InterPro" id="IPR038666">
    <property type="entry name" value="SSP1_head-tail_sf"/>
</dbReference>
<proteinExistence type="predicted"/>
<reference evidence="1" key="2">
    <citation type="submission" date="2016-10" db="EMBL/GenBank/DDBJ databases">
        <authorList>
            <person name="de Groot N.N."/>
        </authorList>
    </citation>
    <scope>NUCLEOTIDE SEQUENCE [LARGE SCALE GENOMIC DNA]</scope>
    <source>
        <strain evidence="1">ATCC 20501</strain>
    </source>
</reference>
<gene>
    <name evidence="1" type="ORF">SAMN02982929_07226</name>
    <name evidence="2" type="ORF">SAMN05216506_103152</name>
</gene>
<name>A0A1H6ELU3_9PSEU</name>
<dbReference type="InterPro" id="IPR008767">
    <property type="entry name" value="Phage_SPP1_head-tail_adaptor"/>
</dbReference>
<reference evidence="3 4" key="1">
    <citation type="submission" date="2016-10" db="EMBL/GenBank/DDBJ databases">
        <authorList>
            <person name="Varghese N."/>
            <person name="Submissions S."/>
        </authorList>
    </citation>
    <scope>NUCLEOTIDE SEQUENCE [LARGE SCALE GENOMIC DNA]</scope>
    <source>
        <strain evidence="4">ATCC 20501</strain>
        <strain evidence="2 3">CGMCC 4.3529</strain>
    </source>
</reference>
<organism evidence="1 4">
    <name type="scientific">Saccharopolyspora kobensis</name>
    <dbReference type="NCBI Taxonomy" id="146035"/>
    <lineage>
        <taxon>Bacteria</taxon>
        <taxon>Bacillati</taxon>
        <taxon>Actinomycetota</taxon>
        <taxon>Actinomycetes</taxon>
        <taxon>Pseudonocardiales</taxon>
        <taxon>Pseudonocardiaceae</taxon>
        <taxon>Saccharopolyspora</taxon>
    </lineage>
</organism>